<evidence type="ECO:0000256" key="2">
    <source>
        <dbReference type="ARBA" id="ARBA00022737"/>
    </source>
</evidence>
<feature type="region of interest" description="Disordered" evidence="3">
    <location>
        <begin position="226"/>
        <end position="251"/>
    </location>
</feature>
<dbReference type="PANTHER" id="PTHR47566">
    <property type="match status" value="1"/>
</dbReference>
<dbReference type="InterPro" id="IPR052574">
    <property type="entry name" value="CDIRP"/>
</dbReference>
<evidence type="ECO:0000256" key="3">
    <source>
        <dbReference type="SAM" id="MobiDB-lite"/>
    </source>
</evidence>
<dbReference type="AlphaFoldDB" id="A0A7J5AIU4"/>
<dbReference type="RefSeq" id="WP_150900006.1">
    <property type="nucleotide sequence ID" value="NZ_WAAU01000014.1"/>
</dbReference>
<name>A0A7J5AIU4_9FLAO</name>
<keyword evidence="2" id="KW-0677">Repeat</keyword>
<accession>A0A7J5AIU4</accession>
<comment type="caution">
    <text evidence="4">The sequence shown here is derived from an EMBL/GenBank/DDBJ whole genome shotgun (WGS) entry which is preliminary data.</text>
</comment>
<keyword evidence="5" id="KW-1185">Reference proteome</keyword>
<organism evidence="4 5">
    <name type="scientific">Tenacibaculum aiptasiae</name>
    <dbReference type="NCBI Taxonomy" id="426481"/>
    <lineage>
        <taxon>Bacteria</taxon>
        <taxon>Pseudomonadati</taxon>
        <taxon>Bacteroidota</taxon>
        <taxon>Flavobacteriia</taxon>
        <taxon>Flavobacteriales</taxon>
        <taxon>Flavobacteriaceae</taxon>
        <taxon>Tenacibaculum</taxon>
    </lineage>
</organism>
<dbReference type="Gene3D" id="3.80.10.10">
    <property type="entry name" value="Ribonuclease Inhibitor"/>
    <property type="match status" value="1"/>
</dbReference>
<reference evidence="4 5" key="1">
    <citation type="submission" date="2019-09" db="EMBL/GenBank/DDBJ databases">
        <authorList>
            <person name="Cao W.R."/>
        </authorList>
    </citation>
    <scope>NUCLEOTIDE SEQUENCE [LARGE SCALE GENOMIC DNA]</scope>
    <source>
        <strain evidence="5">a4</strain>
    </source>
</reference>
<evidence type="ECO:0000313" key="4">
    <source>
        <dbReference type="EMBL" id="KAB1157338.1"/>
    </source>
</evidence>
<dbReference type="SUPFAM" id="SSF52058">
    <property type="entry name" value="L domain-like"/>
    <property type="match status" value="1"/>
</dbReference>
<keyword evidence="1" id="KW-0433">Leucine-rich repeat</keyword>
<evidence type="ECO:0000256" key="1">
    <source>
        <dbReference type="ARBA" id="ARBA00022614"/>
    </source>
</evidence>
<dbReference type="Proteomes" id="UP000467305">
    <property type="component" value="Unassembled WGS sequence"/>
</dbReference>
<protein>
    <submittedName>
        <fullName evidence="4">Leucine-rich repeat domain-containing protein</fullName>
    </submittedName>
</protein>
<sequence>MKTYIGLWLSLFLCANLFSQETIRIPDIGLEECLIDLDIDTNGLNGNILVSDAAYVVNLNINDPITNKLLPNVHSKIKDLTGLESFPNLKRLDCFGNNITKIDLSKSKSITFLNCSENQIESLDLSNNTELVYVSCDNNKLSSLILGNNDRLETLYCSFNNLTELDLKGCHNLENLDATSNKIDVIVANDSQLNNIPSGWYKDKSTSFANKALETLNTGTVVKNTEKTHIPQNTTPQKKVETPKVATNNESSDSAANYYEKFQLSVITEYDKLVLDQAHLDNKKVEVQQKYQLNPEQLTQWIAKYSNLKANNSASNASSQKKSTIAHYSKFKRAAVEEYENLVLSPAYLQSKKEEIQKKYKLNPEQFAEWINSFGTPSLKAKTEQPQETTDSHYTKFKKAVVGEYDAAVLNPTYILSKKKEVQQKYKLTPVQLNEWIKKHSKIRS</sequence>
<proteinExistence type="predicted"/>
<dbReference type="PANTHER" id="PTHR47566:SF1">
    <property type="entry name" value="PROTEIN NUD1"/>
    <property type="match status" value="1"/>
</dbReference>
<dbReference type="EMBL" id="WAAU01000014">
    <property type="protein sequence ID" value="KAB1157338.1"/>
    <property type="molecule type" value="Genomic_DNA"/>
</dbReference>
<dbReference type="GO" id="GO:0035591">
    <property type="term" value="F:signaling adaptor activity"/>
    <property type="evidence" value="ECO:0007669"/>
    <property type="project" value="TreeGrafter"/>
</dbReference>
<evidence type="ECO:0000313" key="5">
    <source>
        <dbReference type="Proteomes" id="UP000467305"/>
    </source>
</evidence>
<dbReference type="InterPro" id="IPR032675">
    <property type="entry name" value="LRR_dom_sf"/>
</dbReference>
<dbReference type="OrthoDB" id="8901262at2"/>
<gene>
    <name evidence="4" type="ORF">F7018_10440</name>
</gene>